<reference evidence="1" key="1">
    <citation type="submission" date="2023-04" db="EMBL/GenBank/DDBJ databases">
        <title>Draft Genome sequencing of Naganishia species isolated from polar environments using Oxford Nanopore Technology.</title>
        <authorList>
            <person name="Leo P."/>
            <person name="Venkateswaran K."/>
        </authorList>
    </citation>
    <scope>NUCLEOTIDE SEQUENCE</scope>
    <source>
        <strain evidence="1">MNA-CCFEE 5423</strain>
    </source>
</reference>
<name>A0ACC2V416_9TREE</name>
<keyword evidence="2" id="KW-1185">Reference proteome</keyword>
<dbReference type="Proteomes" id="UP001227268">
    <property type="component" value="Unassembled WGS sequence"/>
</dbReference>
<comment type="caution">
    <text evidence="1">The sequence shown here is derived from an EMBL/GenBank/DDBJ whole genome shotgun (WGS) entry which is preliminary data.</text>
</comment>
<gene>
    <name evidence="1" type="ORF">QFC21_006315</name>
</gene>
<dbReference type="EMBL" id="JASBWT010000029">
    <property type="protein sequence ID" value="KAJ9093719.1"/>
    <property type="molecule type" value="Genomic_DNA"/>
</dbReference>
<proteinExistence type="predicted"/>
<organism evidence="1 2">
    <name type="scientific">Naganishia friedmannii</name>
    <dbReference type="NCBI Taxonomy" id="89922"/>
    <lineage>
        <taxon>Eukaryota</taxon>
        <taxon>Fungi</taxon>
        <taxon>Dikarya</taxon>
        <taxon>Basidiomycota</taxon>
        <taxon>Agaricomycotina</taxon>
        <taxon>Tremellomycetes</taxon>
        <taxon>Filobasidiales</taxon>
        <taxon>Filobasidiaceae</taxon>
        <taxon>Naganishia</taxon>
    </lineage>
</organism>
<sequence length="905" mass="98959">MLRLTTPSRRFHLVGLVTKPSLRQSAGFHHRRNGLHTSSVTTAAAKDEVWLKSPRDLAQHLDTHIIGQERAKKVLAVAVFNHYHRVTSLLNAAVDQDDSGDVPSSDQGYLDSFHSNTDVSFNGSTAATATITPKPRRRKISGTTETSSASSSQDLFDGKYSDEDKFGIRRDMDPTLIHSPSEWSVQPGFYDKAFPPSPRYSEKLVEAPPVNQPSTLLGRLARASVSAARSSPVDSKEEAESPFSEIRATNSPPPARKKTSQTSSSAVQEERSGARQVKGESFTSEKQRNDETEDLECGQGEVSSKMDDIVIEKSNVLMIGPTGSGKTLLAKTLAKILDVPFASSDATSFTQAGYVGDDVENCVLRLLRAADYDVTRTEIGIIHIDECDKLARRGGGEGGWGGRDVGGEGVQQALLKLLEGTTVTLQAKPGTTYSATPGGSKSGDAHHRDPPMQRGFGAGLGSNHEFGKKGVREGLPLHGGGGGGASSLEKIISARIGKGSIGFGAILPEPKRVSETEDEVAEVFEKGEMTVTKKDRLKGLSTADLVEYGFIPEFVGRLPILAPLHPLSLSDLVRILVEPKNALTKQYRKLFERYGCDLRFSEKALYAVAEEASKRGGSARHLRSTLEELLLDAMYEVPGSAIRYAAVTEDVVRKAIPTLYFSRGQKEMFYAALQMDTDMGQPWFATSAVEPLSKKKTAKSPCELPLEHLSKPDFKVPKMRQLDWEIETPRIMTARKQGRDVIDFRSPLFSIKAVRSAIVTAYTNNQRKYNPLSPHQQKKMPFGIITTIKSISKSAVERNRVRTRFKEAMRLALSRTPPMPQDADGDTNSRASKPLQLPTGYHFLATLAAGIYAEPIPPLVEQMRKAIKLISAGAEGEARTMPHSRKTSSPSHLHKARSRNSNFNN</sequence>
<evidence type="ECO:0000313" key="2">
    <source>
        <dbReference type="Proteomes" id="UP001227268"/>
    </source>
</evidence>
<evidence type="ECO:0000313" key="1">
    <source>
        <dbReference type="EMBL" id="KAJ9093719.1"/>
    </source>
</evidence>
<accession>A0ACC2V416</accession>
<protein>
    <submittedName>
        <fullName evidence="1">Uncharacterized protein</fullName>
    </submittedName>
</protein>